<keyword evidence="6" id="KW-0285">Flavoprotein</keyword>
<keyword evidence="11" id="KW-0560">Oxidoreductase</keyword>
<dbReference type="STRING" id="869250.J4DPR8"/>
<evidence type="ECO:0000256" key="6">
    <source>
        <dbReference type="ARBA" id="ARBA00022630"/>
    </source>
</evidence>
<proteinExistence type="inferred from homology"/>
<evidence type="ECO:0000256" key="3">
    <source>
        <dbReference type="ARBA" id="ARBA00008277"/>
    </source>
</evidence>
<dbReference type="GO" id="GO:0016972">
    <property type="term" value="F:thiol oxidase activity"/>
    <property type="evidence" value="ECO:0007669"/>
    <property type="project" value="InterPro"/>
</dbReference>
<evidence type="ECO:0000256" key="10">
    <source>
        <dbReference type="ARBA" id="ARBA00022982"/>
    </source>
</evidence>
<protein>
    <recommendedName>
        <fullName evidence="20">Endoplasmic reticulum oxidoreductin</fullName>
    </recommendedName>
</protein>
<dbReference type="AlphaFoldDB" id="J4DPR8"/>
<dbReference type="RefSeq" id="XP_009691480.1">
    <property type="nucleotide sequence ID" value="XM_009693185.1"/>
</dbReference>
<dbReference type="Pfam" id="PF04137">
    <property type="entry name" value="ERO1"/>
    <property type="match status" value="1"/>
</dbReference>
<dbReference type="Proteomes" id="UP000003786">
    <property type="component" value="Chromosome 3"/>
</dbReference>
<dbReference type="EMBL" id="AP011948">
    <property type="protein sequence ID" value="BAM41179.1"/>
    <property type="molecule type" value="Genomic_DNA"/>
</dbReference>
<keyword evidence="19" id="KW-1185">Reference proteome</keyword>
<keyword evidence="9" id="KW-0274">FAD</keyword>
<keyword evidence="5" id="KW-0813">Transport</keyword>
<keyword evidence="14" id="KW-0325">Glycoprotein</keyword>
<evidence type="ECO:0000256" key="14">
    <source>
        <dbReference type="ARBA" id="ARBA00023180"/>
    </source>
</evidence>
<comment type="subcellular location">
    <subcellularLocation>
        <location evidence="2">Endoplasmic reticulum membrane</location>
        <topology evidence="2">Peripheral membrane protein</topology>
        <orientation evidence="2">Lumenal side</orientation>
    </subcellularLocation>
</comment>
<dbReference type="InterPro" id="IPR007266">
    <property type="entry name" value="Ero1"/>
</dbReference>
<organism evidence="18 19">
    <name type="scientific">Theileria orientalis strain Shintoku</name>
    <dbReference type="NCBI Taxonomy" id="869250"/>
    <lineage>
        <taxon>Eukaryota</taxon>
        <taxon>Sar</taxon>
        <taxon>Alveolata</taxon>
        <taxon>Apicomplexa</taxon>
        <taxon>Aconoidasida</taxon>
        <taxon>Piroplasmida</taxon>
        <taxon>Theileriidae</taxon>
        <taxon>Theileria</taxon>
    </lineage>
</organism>
<dbReference type="VEuPathDB" id="PiroplasmaDB:TOT_030000442"/>
<comment type="cofactor">
    <cofactor evidence="1">
        <name>FAD</name>
        <dbReference type="ChEBI" id="CHEBI:57692"/>
    </cofactor>
</comment>
<keyword evidence="16" id="KW-1133">Transmembrane helix</keyword>
<dbReference type="PANTHER" id="PTHR12613:SF0">
    <property type="entry name" value="ERO1-LIKE PROTEIN"/>
    <property type="match status" value="1"/>
</dbReference>
<dbReference type="SUPFAM" id="SSF110019">
    <property type="entry name" value="ERO1-like"/>
    <property type="match status" value="1"/>
</dbReference>
<evidence type="ECO:0000256" key="4">
    <source>
        <dbReference type="ARBA" id="ARBA00011802"/>
    </source>
</evidence>
<dbReference type="OrthoDB" id="269384at2759"/>
<feature type="chain" id="PRO_5003777989" description="Endoplasmic reticulum oxidoreductin" evidence="17">
    <location>
        <begin position="23"/>
        <end position="505"/>
    </location>
</feature>
<evidence type="ECO:0000256" key="15">
    <source>
        <dbReference type="ARBA" id="ARBA00023284"/>
    </source>
</evidence>
<reference evidence="18 19" key="1">
    <citation type="journal article" date="2012" name="MBio">
        <title>Comparative genome analysis of three eukaryotic parasites with differing abilities to transform leukocytes reveals key mediators of Theileria-induced leukocyte transformation.</title>
        <authorList>
            <person name="Hayashida K."/>
            <person name="Hara Y."/>
            <person name="Abe T."/>
            <person name="Yamasaki C."/>
            <person name="Toyoda A."/>
            <person name="Kosuge T."/>
            <person name="Suzuki Y."/>
            <person name="Sato Y."/>
            <person name="Kawashima S."/>
            <person name="Katayama T."/>
            <person name="Wakaguri H."/>
            <person name="Inoue N."/>
            <person name="Homma K."/>
            <person name="Tada-Umezaki M."/>
            <person name="Yagi Y."/>
            <person name="Fujii Y."/>
            <person name="Habara T."/>
            <person name="Kanehisa M."/>
            <person name="Watanabe H."/>
            <person name="Ito K."/>
            <person name="Gojobori T."/>
            <person name="Sugawara H."/>
            <person name="Imanishi T."/>
            <person name="Weir W."/>
            <person name="Gardner M."/>
            <person name="Pain A."/>
            <person name="Shiels B."/>
            <person name="Hattori M."/>
            <person name="Nene V."/>
            <person name="Sugimoto C."/>
        </authorList>
    </citation>
    <scope>NUCLEOTIDE SEQUENCE [LARGE SCALE GENOMIC DNA]</scope>
    <source>
        <strain evidence="18 19">Shintoku</strain>
    </source>
</reference>
<keyword evidence="15" id="KW-0676">Redox-active center</keyword>
<sequence length="505" mass="58625">MTHRKRLYILAISVFFLNSGAALCSTVMNDQNTPYYNRFKDYYSENVKESQMGGIVDEKSSEPNFDYDVDRQDIFSLPQLVSQAETVHSKLKLILSDYYFRIYRVNLDSKCSSRPRSNSCSSQKNFISLNKANTQQNNTDNQNGSNCNGNARENGSGIQKCHVDRCNSTDIPFNIMHSKKENYVLRFSEGLATKKLPNLDFPELFGKGESSQENFVYVDLLRNPPSYTGYNGRDDWKEIHTEIGRFENISCKQSAHIYKLILGMEANIEAFSSLNYECVNPVEAYEKQVELPRYQSNYQFYVNKLSKRPDRIENIYYTYKYVLAAMVHLERYLASYNLNLQLVNNQLYQHMDDFIKYLNKQSCTTSCDCSNSGKSTMFSCGSEVLEKFDRIIQMVECVDCEKCRLHGMIKVSTLLMAIKILSTPADKLNELELDRNDLVALLHGFNYFTQSVLIVQKFERHKKRQIMLYPLRFLLGFLLVVIVLYKREIFSLRHKKQSTTPEKGK</sequence>
<evidence type="ECO:0008006" key="20">
    <source>
        <dbReference type="Google" id="ProtNLM"/>
    </source>
</evidence>
<evidence type="ECO:0000256" key="8">
    <source>
        <dbReference type="ARBA" id="ARBA00022824"/>
    </source>
</evidence>
<evidence type="ECO:0000256" key="11">
    <source>
        <dbReference type="ARBA" id="ARBA00023002"/>
    </source>
</evidence>
<dbReference type="KEGG" id="tot:TOT_030000442"/>
<dbReference type="InterPro" id="IPR037192">
    <property type="entry name" value="ERO1-like_sf"/>
</dbReference>
<feature type="transmembrane region" description="Helical" evidence="16">
    <location>
        <begin position="466"/>
        <end position="485"/>
    </location>
</feature>
<dbReference type="GO" id="GO:0071949">
    <property type="term" value="F:FAD binding"/>
    <property type="evidence" value="ECO:0007669"/>
    <property type="project" value="InterPro"/>
</dbReference>
<keyword evidence="7 17" id="KW-0732">Signal</keyword>
<name>J4DPR8_THEOR</name>
<comment type="subunit">
    <text evidence="4">May function both as a monomer and a homodimer.</text>
</comment>
<accession>J4DPR8</accession>
<evidence type="ECO:0000256" key="5">
    <source>
        <dbReference type="ARBA" id="ARBA00022448"/>
    </source>
</evidence>
<dbReference type="GeneID" id="20715621"/>
<keyword evidence="8" id="KW-0256">Endoplasmic reticulum</keyword>
<keyword evidence="16" id="KW-0812">Transmembrane</keyword>
<dbReference type="GO" id="GO:0005789">
    <property type="term" value="C:endoplasmic reticulum membrane"/>
    <property type="evidence" value="ECO:0007669"/>
    <property type="project" value="UniProtKB-SubCell"/>
</dbReference>
<dbReference type="eggNOG" id="KOG2608">
    <property type="taxonomic scope" value="Eukaryota"/>
</dbReference>
<evidence type="ECO:0000256" key="2">
    <source>
        <dbReference type="ARBA" id="ARBA00004367"/>
    </source>
</evidence>
<keyword evidence="10" id="KW-0249">Electron transport</keyword>
<dbReference type="OMA" id="SDYYFRI"/>
<evidence type="ECO:0000256" key="1">
    <source>
        <dbReference type="ARBA" id="ARBA00001974"/>
    </source>
</evidence>
<evidence type="ECO:0000256" key="13">
    <source>
        <dbReference type="ARBA" id="ARBA00023157"/>
    </source>
</evidence>
<evidence type="ECO:0000256" key="17">
    <source>
        <dbReference type="SAM" id="SignalP"/>
    </source>
</evidence>
<evidence type="ECO:0000313" key="19">
    <source>
        <dbReference type="Proteomes" id="UP000003786"/>
    </source>
</evidence>
<comment type="similarity">
    <text evidence="3">Belongs to the EROs family.</text>
</comment>
<keyword evidence="13" id="KW-1015">Disulfide bond</keyword>
<evidence type="ECO:0000256" key="9">
    <source>
        <dbReference type="ARBA" id="ARBA00022827"/>
    </source>
</evidence>
<keyword evidence="12 16" id="KW-0472">Membrane</keyword>
<feature type="signal peptide" evidence="17">
    <location>
        <begin position="1"/>
        <end position="22"/>
    </location>
</feature>
<dbReference type="PANTHER" id="PTHR12613">
    <property type="entry name" value="ERO1-RELATED"/>
    <property type="match status" value="1"/>
</dbReference>
<evidence type="ECO:0000256" key="16">
    <source>
        <dbReference type="SAM" id="Phobius"/>
    </source>
</evidence>
<dbReference type="GO" id="GO:0015035">
    <property type="term" value="F:protein-disulfide reductase activity"/>
    <property type="evidence" value="ECO:0007669"/>
    <property type="project" value="InterPro"/>
</dbReference>
<evidence type="ECO:0000256" key="7">
    <source>
        <dbReference type="ARBA" id="ARBA00022729"/>
    </source>
</evidence>
<evidence type="ECO:0000256" key="12">
    <source>
        <dbReference type="ARBA" id="ARBA00023136"/>
    </source>
</evidence>
<dbReference type="GO" id="GO:0034975">
    <property type="term" value="P:protein folding in endoplasmic reticulum"/>
    <property type="evidence" value="ECO:0007669"/>
    <property type="project" value="InterPro"/>
</dbReference>
<gene>
    <name evidence="18" type="ORF">TOT_030000442</name>
</gene>
<evidence type="ECO:0000313" key="18">
    <source>
        <dbReference type="EMBL" id="BAM41179.1"/>
    </source>
</evidence>